<accession>A0A1I3LIE8</accession>
<keyword evidence="2" id="KW-1185">Reference proteome</keyword>
<proteinExistence type="predicted"/>
<evidence type="ECO:0000313" key="2">
    <source>
        <dbReference type="Proteomes" id="UP000199110"/>
    </source>
</evidence>
<reference evidence="1 2" key="1">
    <citation type="submission" date="2016-10" db="EMBL/GenBank/DDBJ databases">
        <authorList>
            <person name="de Groot N.N."/>
        </authorList>
    </citation>
    <scope>NUCLEOTIDE SEQUENCE [LARGE SCALE GENOMIC DNA]</scope>
    <source>
        <strain evidence="1 2">DSM 19073</strain>
    </source>
</reference>
<protein>
    <submittedName>
        <fullName evidence="1">Uncharacterized protein</fullName>
    </submittedName>
</protein>
<sequence>MHYTLAIPASLLAAALIVTAIIPTLPHAPAVLVDVPADL</sequence>
<organism evidence="1 2">
    <name type="scientific">Jannaschia pohangensis</name>
    <dbReference type="NCBI Taxonomy" id="390807"/>
    <lineage>
        <taxon>Bacteria</taxon>
        <taxon>Pseudomonadati</taxon>
        <taxon>Pseudomonadota</taxon>
        <taxon>Alphaproteobacteria</taxon>
        <taxon>Rhodobacterales</taxon>
        <taxon>Roseobacteraceae</taxon>
        <taxon>Jannaschia</taxon>
    </lineage>
</organism>
<dbReference type="Proteomes" id="UP000199110">
    <property type="component" value="Unassembled WGS sequence"/>
</dbReference>
<name>A0A1I3LIE8_9RHOB</name>
<evidence type="ECO:0000313" key="1">
    <source>
        <dbReference type="EMBL" id="SFI84528.1"/>
    </source>
</evidence>
<dbReference type="AlphaFoldDB" id="A0A1I3LIE8"/>
<gene>
    <name evidence="1" type="ORF">SAMN04488095_1539</name>
</gene>
<dbReference type="EMBL" id="FORA01000002">
    <property type="protein sequence ID" value="SFI84528.1"/>
    <property type="molecule type" value="Genomic_DNA"/>
</dbReference>
<dbReference type="STRING" id="390807.SAMN04488095_1539"/>